<evidence type="ECO:0000313" key="3">
    <source>
        <dbReference type="Proteomes" id="UP000030341"/>
    </source>
</evidence>
<dbReference type="RefSeq" id="WP_040134807.1">
    <property type="nucleotide sequence ID" value="NZ_CP009889.1"/>
</dbReference>
<dbReference type="Proteomes" id="UP000030341">
    <property type="component" value="Chromosome 2"/>
</dbReference>
<gene>
    <name evidence="2" type="ORF">OM33_15360</name>
</gene>
<dbReference type="EMBL" id="CP009889">
    <property type="protein sequence ID" value="AIY66524.1"/>
    <property type="molecule type" value="Genomic_DNA"/>
</dbReference>
<protein>
    <submittedName>
        <fullName evidence="2">Uncharacterized protein</fullName>
    </submittedName>
</protein>
<dbReference type="AlphaFoldDB" id="A0A0A7EIS1"/>
<proteinExistence type="predicted"/>
<keyword evidence="1" id="KW-0472">Membrane</keyword>
<name>A0A0A7EIS1_9GAMM</name>
<dbReference type="eggNOG" id="ENOG50338GI">
    <property type="taxonomic scope" value="Bacteria"/>
</dbReference>
<keyword evidence="1" id="KW-1133">Transmembrane helix</keyword>
<dbReference type="KEGG" id="pseo:OM33_15360"/>
<evidence type="ECO:0000256" key="1">
    <source>
        <dbReference type="SAM" id="Phobius"/>
    </source>
</evidence>
<accession>A0A0A7EIS1</accession>
<evidence type="ECO:0000313" key="2">
    <source>
        <dbReference type="EMBL" id="AIY66524.1"/>
    </source>
</evidence>
<reference evidence="2 3" key="1">
    <citation type="submission" date="2014-11" db="EMBL/GenBank/DDBJ databases">
        <title>Complete Genome Sequence of Pseudoalteromonas sp. Strain OCN003 Isolated from Kaneohe Bay, Oahu, Hawaii.</title>
        <authorList>
            <person name="Beurmann S."/>
            <person name="Videau P."/>
            <person name="Ushijima B."/>
            <person name="Smith A.M."/>
            <person name="Aeby G.S."/>
            <person name="Callahan S.M."/>
            <person name="Belcaid M."/>
        </authorList>
    </citation>
    <scope>NUCLEOTIDE SEQUENCE [LARGE SCALE GENOMIC DNA]</scope>
    <source>
        <strain evidence="2 3">OCN003</strain>
    </source>
</reference>
<organism evidence="2 3">
    <name type="scientific">Pseudoalteromonas piratica</name>
    <dbReference type="NCBI Taxonomy" id="1348114"/>
    <lineage>
        <taxon>Bacteria</taxon>
        <taxon>Pseudomonadati</taxon>
        <taxon>Pseudomonadota</taxon>
        <taxon>Gammaproteobacteria</taxon>
        <taxon>Alteromonadales</taxon>
        <taxon>Pseudoalteromonadaceae</taxon>
        <taxon>Pseudoalteromonas</taxon>
    </lineage>
</organism>
<feature type="transmembrane region" description="Helical" evidence="1">
    <location>
        <begin position="59"/>
        <end position="76"/>
    </location>
</feature>
<dbReference type="STRING" id="1348114.OM33_15360"/>
<sequence length="77" mass="8615">MDFYILKKGDELKAIPADKAICKSYEKSGYSYIDKVAACTEQAAINKLKGKTFETLKGPLIRLSVVIFALALLWWVS</sequence>
<keyword evidence="3" id="KW-1185">Reference proteome</keyword>
<dbReference type="HOGENOM" id="CLU_197561_0_0_6"/>
<keyword evidence="1" id="KW-0812">Transmembrane</keyword>
<dbReference type="OrthoDB" id="6312643at2"/>